<sequence length="326" mass="36477">MSHAIVTTDFGSGTACMRILVELPSNMLARYATYLKRVISGSDVVVRLLFEPRLLATLRDKACGLEPDRARQRGAVLSTLYRVTFELRPQRISSLMNSSSIRNIFWANLRVSQRIKDAGLHAQLMGSGMTVAAVPAKSGNVTVKLRYNRYINIEEGDFILFVECDGCVVHFLTFSFCTGMTGQPDQAAILIGGSQGCQPHLREFRRHLVRDCFDIAPEEVLILAIRGLARKFGCGSILAVGCDIHSKAIVDTDYEQMKPQLEKSYDMFWLSHAARRHSDYYLFDVSEDPIPSAVPAGEHKARKLRKRGLKRHILACAEGLWEGERA</sequence>
<evidence type="ECO:0000313" key="2">
    <source>
        <dbReference type="Proteomes" id="UP000248795"/>
    </source>
</evidence>
<evidence type="ECO:0008006" key="3">
    <source>
        <dbReference type="Google" id="ProtNLM"/>
    </source>
</evidence>
<evidence type="ECO:0000313" key="1">
    <source>
        <dbReference type="EMBL" id="PZF77841.1"/>
    </source>
</evidence>
<organism evidence="1 2">
    <name type="scientific">Aestuariivirga litoralis</name>
    <dbReference type="NCBI Taxonomy" id="2650924"/>
    <lineage>
        <taxon>Bacteria</taxon>
        <taxon>Pseudomonadati</taxon>
        <taxon>Pseudomonadota</taxon>
        <taxon>Alphaproteobacteria</taxon>
        <taxon>Hyphomicrobiales</taxon>
        <taxon>Aestuariivirgaceae</taxon>
        <taxon>Aestuariivirga</taxon>
    </lineage>
</organism>
<comment type="caution">
    <text evidence="1">The sequence shown here is derived from an EMBL/GenBank/DDBJ whole genome shotgun (WGS) entry which is preliminary data.</text>
</comment>
<keyword evidence="2" id="KW-1185">Reference proteome</keyword>
<protein>
    <recommendedName>
        <fullName evidence="3">DUF535 domain-containing protein</fullName>
    </recommendedName>
</protein>
<proteinExistence type="predicted"/>
<reference evidence="2" key="1">
    <citation type="submission" date="2018-06" db="EMBL/GenBank/DDBJ databases">
        <title>Aestuariibacter litoralis strain KCTC 52945T.</title>
        <authorList>
            <person name="Li X."/>
            <person name="Salam N."/>
            <person name="Li J.-L."/>
            <person name="Chen Y.-M."/>
            <person name="Yang Z.-W."/>
            <person name="Zhang L.-Y."/>
            <person name="Han M.-X."/>
            <person name="Xiao M."/>
            <person name="Li W.-J."/>
        </authorList>
    </citation>
    <scope>NUCLEOTIDE SEQUENCE [LARGE SCALE GENOMIC DNA]</scope>
    <source>
        <strain evidence="2">KCTC 52945</strain>
    </source>
</reference>
<dbReference type="EMBL" id="QKVK01000002">
    <property type="protein sequence ID" value="PZF77841.1"/>
    <property type="molecule type" value="Genomic_DNA"/>
</dbReference>
<dbReference type="Pfam" id="PF04393">
    <property type="entry name" value="DUF535"/>
    <property type="match status" value="1"/>
</dbReference>
<dbReference type="InterPro" id="IPR007488">
    <property type="entry name" value="DUF535"/>
</dbReference>
<dbReference type="Proteomes" id="UP000248795">
    <property type="component" value="Unassembled WGS sequence"/>
</dbReference>
<dbReference type="RefSeq" id="WP_111196589.1">
    <property type="nucleotide sequence ID" value="NZ_QKVK01000002.1"/>
</dbReference>
<accession>A0A2W2AR27</accession>
<dbReference type="AlphaFoldDB" id="A0A2W2AR27"/>
<gene>
    <name evidence="1" type="ORF">DK847_05285</name>
</gene>
<name>A0A2W2AR27_9HYPH</name>